<dbReference type="EMBL" id="MCFA01000173">
    <property type="protein sequence ID" value="ORY01177.1"/>
    <property type="molecule type" value="Genomic_DNA"/>
</dbReference>
<organism evidence="3 4">
    <name type="scientific">Clohesyomyces aquaticus</name>
    <dbReference type="NCBI Taxonomy" id="1231657"/>
    <lineage>
        <taxon>Eukaryota</taxon>
        <taxon>Fungi</taxon>
        <taxon>Dikarya</taxon>
        <taxon>Ascomycota</taxon>
        <taxon>Pezizomycotina</taxon>
        <taxon>Dothideomycetes</taxon>
        <taxon>Pleosporomycetidae</taxon>
        <taxon>Pleosporales</taxon>
        <taxon>Lindgomycetaceae</taxon>
        <taxon>Clohesyomyces</taxon>
    </lineage>
</organism>
<evidence type="ECO:0000259" key="2">
    <source>
        <dbReference type="PROSITE" id="PS50404"/>
    </source>
</evidence>
<name>A0A1Y1YTY0_9PLEO</name>
<feature type="domain" description="GST N-terminal" evidence="2">
    <location>
        <begin position="7"/>
        <end position="87"/>
    </location>
</feature>
<gene>
    <name evidence="3" type="ORF">BCR34DRAFT_494055</name>
</gene>
<dbReference type="InterPro" id="IPR036249">
    <property type="entry name" value="Thioredoxin-like_sf"/>
</dbReference>
<evidence type="ECO:0000256" key="1">
    <source>
        <dbReference type="SAM" id="MobiDB-lite"/>
    </source>
</evidence>
<comment type="caution">
    <text evidence="3">The sequence shown here is derived from an EMBL/GenBank/DDBJ whole genome shotgun (WGS) entry which is preliminary data.</text>
</comment>
<evidence type="ECO:0000313" key="3">
    <source>
        <dbReference type="EMBL" id="ORY01177.1"/>
    </source>
</evidence>
<accession>A0A1Y1YTY0</accession>
<dbReference type="Gene3D" id="3.40.30.110">
    <property type="match status" value="2"/>
</dbReference>
<dbReference type="InterPro" id="IPR004045">
    <property type="entry name" value="Glutathione_S-Trfase_N"/>
</dbReference>
<protein>
    <recommendedName>
        <fullName evidence="2">GST N-terminal domain-containing protein</fullName>
    </recommendedName>
</protein>
<keyword evidence="4" id="KW-1185">Reference proteome</keyword>
<feature type="region of interest" description="Disordered" evidence="1">
    <location>
        <begin position="315"/>
        <end position="337"/>
    </location>
</feature>
<sequence length="382" mass="42089">MANPNPPPVILFGYDSSPFTNKVRLTLRIKGVPFSYMPVPSMMPRPILRQTFGLTYRKIPVLAIGRDIYCDTSLIIEALEYNFPVEEGYGSVYPRYGKEGGFDWNYRGFVRGFASFWVDRPLFRTTTGLIPSSVWRTSFGTDRAQLIGHPLSPEKLASKIPQNLSSLDTHLSLLEPMFAGRNSGGKGMNTWLLPTPTPSLADISLYYQLRWGIDIANGRGIYNLTAGGTGDEGQGGKGKVDITASVFNAQRYPGIWTWFQAFESYVEGLSDLETAITTDSAAKSHPWKDNLKSYPLPPEHAMLVPTPAGPNEQLDSQRGLERGTRVSVAPDDTGRADPTVGVLVGSGVEEVVVLPEEKGELECRVHFPRVGFVVKTVDRGNL</sequence>
<dbReference type="AlphaFoldDB" id="A0A1Y1YTY0"/>
<dbReference type="OrthoDB" id="202840at2759"/>
<dbReference type="PROSITE" id="PS50404">
    <property type="entry name" value="GST_NTER"/>
    <property type="match status" value="1"/>
</dbReference>
<dbReference type="STRING" id="1231657.A0A1Y1YTY0"/>
<dbReference type="SUPFAM" id="SSF52833">
    <property type="entry name" value="Thioredoxin-like"/>
    <property type="match status" value="1"/>
</dbReference>
<dbReference type="Pfam" id="PF13417">
    <property type="entry name" value="GST_N_3"/>
    <property type="match status" value="1"/>
</dbReference>
<dbReference type="Proteomes" id="UP000193144">
    <property type="component" value="Unassembled WGS sequence"/>
</dbReference>
<dbReference type="Pfam" id="PF25907">
    <property type="entry name" value="DUF7962"/>
    <property type="match status" value="1"/>
</dbReference>
<proteinExistence type="predicted"/>
<evidence type="ECO:0000313" key="4">
    <source>
        <dbReference type="Proteomes" id="UP000193144"/>
    </source>
</evidence>
<reference evidence="3 4" key="1">
    <citation type="submission" date="2016-07" db="EMBL/GenBank/DDBJ databases">
        <title>Pervasive Adenine N6-methylation of Active Genes in Fungi.</title>
        <authorList>
            <consortium name="DOE Joint Genome Institute"/>
            <person name="Mondo S.J."/>
            <person name="Dannebaum R.O."/>
            <person name="Kuo R.C."/>
            <person name="Labutti K."/>
            <person name="Haridas S."/>
            <person name="Kuo A."/>
            <person name="Salamov A."/>
            <person name="Ahrendt S.R."/>
            <person name="Lipzen A."/>
            <person name="Sullivan W."/>
            <person name="Andreopoulos W.B."/>
            <person name="Clum A."/>
            <person name="Lindquist E."/>
            <person name="Daum C."/>
            <person name="Ramamoorthy G.K."/>
            <person name="Gryganskyi A."/>
            <person name="Culley D."/>
            <person name="Magnuson J.K."/>
            <person name="James T.Y."/>
            <person name="O'Malley M.A."/>
            <person name="Stajich J.E."/>
            <person name="Spatafora J.W."/>
            <person name="Visel A."/>
            <person name="Grigoriev I.V."/>
        </authorList>
    </citation>
    <scope>NUCLEOTIDE SEQUENCE [LARGE SCALE GENOMIC DNA]</scope>
    <source>
        <strain evidence="3 4">CBS 115471</strain>
    </source>
</reference>
<dbReference type="InterPro" id="IPR058268">
    <property type="entry name" value="DUF7962"/>
</dbReference>